<evidence type="ECO:0000313" key="2">
    <source>
        <dbReference type="EMBL" id="QQS98860.1"/>
    </source>
</evidence>
<feature type="domain" description="HD-GYP" evidence="1">
    <location>
        <begin position="118"/>
        <end position="314"/>
    </location>
</feature>
<dbReference type="PANTHER" id="PTHR43155">
    <property type="entry name" value="CYCLIC DI-GMP PHOSPHODIESTERASE PA4108-RELATED"/>
    <property type="match status" value="1"/>
</dbReference>
<dbReference type="AlphaFoldDB" id="A0A974NJH0"/>
<dbReference type="CDD" id="cd00077">
    <property type="entry name" value="HDc"/>
    <property type="match status" value="1"/>
</dbReference>
<keyword evidence="3" id="KW-1185">Reference proteome</keyword>
<dbReference type="PANTHER" id="PTHR43155:SF2">
    <property type="entry name" value="CYCLIC DI-GMP PHOSPHODIESTERASE PA4108"/>
    <property type="match status" value="1"/>
</dbReference>
<dbReference type="EMBL" id="CP068053">
    <property type="protein sequence ID" value="QQS98860.1"/>
    <property type="molecule type" value="Genomic_DNA"/>
</dbReference>
<dbReference type="InterPro" id="IPR037522">
    <property type="entry name" value="HD_GYP_dom"/>
</dbReference>
<dbReference type="PROSITE" id="PS51832">
    <property type="entry name" value="HD_GYP"/>
    <property type="match status" value="1"/>
</dbReference>
<dbReference type="SUPFAM" id="SSF109604">
    <property type="entry name" value="HD-domain/PDEase-like"/>
    <property type="match status" value="1"/>
</dbReference>
<dbReference type="KEGG" id="ppsr:I6J18_14435"/>
<gene>
    <name evidence="2" type="ORF">I6J18_14435</name>
</gene>
<accession>A0A974NJH0</accession>
<dbReference type="Gene3D" id="1.10.3210.10">
    <property type="entry name" value="Hypothetical protein af1432"/>
    <property type="match status" value="1"/>
</dbReference>
<dbReference type="InterPro" id="IPR003607">
    <property type="entry name" value="HD/PDEase_dom"/>
</dbReference>
<reference evidence="2 3" key="1">
    <citation type="submission" date="2021-01" db="EMBL/GenBank/DDBJ databases">
        <title>FDA dAtabase for Regulatory Grade micrObial Sequences (FDA-ARGOS): Supporting development and validation of Infectious Disease Dx tests.</title>
        <authorList>
            <person name="Nelson B."/>
            <person name="Plummer A."/>
            <person name="Tallon L."/>
            <person name="Sadzewicz L."/>
            <person name="Zhao X."/>
            <person name="Boylan J."/>
            <person name="Ott S."/>
            <person name="Bowen H."/>
            <person name="Vavikolanu K."/>
            <person name="Mehta A."/>
            <person name="Aluvathingal J."/>
            <person name="Nadendla S."/>
            <person name="Myers T."/>
            <person name="Yan Y."/>
            <person name="Sichtig H."/>
        </authorList>
    </citation>
    <scope>NUCLEOTIDE SEQUENCE [LARGE SCALE GENOMIC DNA]</scope>
    <source>
        <strain evidence="2 3">FDAARGOS_1161</strain>
    </source>
</reference>
<dbReference type="RefSeq" id="WP_040374728.1">
    <property type="nucleotide sequence ID" value="NZ_CP068053.1"/>
</dbReference>
<evidence type="ECO:0000313" key="3">
    <source>
        <dbReference type="Proteomes" id="UP000595254"/>
    </source>
</evidence>
<proteinExistence type="predicted"/>
<name>A0A974NJH0_PERPY</name>
<evidence type="ECO:0000259" key="1">
    <source>
        <dbReference type="PROSITE" id="PS51832"/>
    </source>
</evidence>
<dbReference type="Proteomes" id="UP000595254">
    <property type="component" value="Chromosome"/>
</dbReference>
<protein>
    <submittedName>
        <fullName evidence="2">HD-GYP domain-containing protein</fullName>
    </submittedName>
</protein>
<dbReference type="Pfam" id="PF13487">
    <property type="entry name" value="HD_5"/>
    <property type="match status" value="1"/>
</dbReference>
<sequence>MRVKTHYLVEGCILSKDIVGRIGNPIINKKTILDTEMLNVLKAFLISEVSVEKTLINGQQYHPREVIDEEKEDLKEEPSFITNYLKTVQIYKQYFKNWQAGSKVEVAKIREIMIPLLKKALNNPSVIFSLHHYCTKEDYLYHHAISVGLISGYIAQKKKFDVGDVIQITMAGCLVDCGMAKISPSILDKKTALTAQEYEEVRKHPIYSLRMLQSTSILKETVKYAILQHHERLDGSGYPTGKHGTTPHAFSRVVAVADVYHAMTSERSYRKKQSPFKVMEMILHDDFGKFDISVIKILLAGIANYAIGSKVRLSNGSAAEIIFIDENAQTRPLVKLLDSSELLYLDRNRELFIEEIM</sequence>
<organism evidence="2 3">
    <name type="scientific">Peribacillus psychrosaccharolyticus</name>
    <name type="common">Bacillus psychrosaccharolyticus</name>
    <dbReference type="NCBI Taxonomy" id="1407"/>
    <lineage>
        <taxon>Bacteria</taxon>
        <taxon>Bacillati</taxon>
        <taxon>Bacillota</taxon>
        <taxon>Bacilli</taxon>
        <taxon>Bacillales</taxon>
        <taxon>Bacillaceae</taxon>
        <taxon>Peribacillus</taxon>
    </lineage>
</organism>
<dbReference type="SMART" id="SM00471">
    <property type="entry name" value="HDc"/>
    <property type="match status" value="1"/>
</dbReference>